<dbReference type="Pfam" id="PF16124">
    <property type="entry name" value="RecQ_Zn_bind"/>
    <property type="match status" value="1"/>
</dbReference>
<dbReference type="Gene3D" id="1.10.10.10">
    <property type="entry name" value="Winged helix-like DNA-binding domain superfamily/Winged helix DNA-binding domain"/>
    <property type="match status" value="2"/>
</dbReference>
<dbReference type="SUPFAM" id="SSF46785">
    <property type="entry name" value="Winged helix' DNA-binding domain"/>
    <property type="match status" value="1"/>
</dbReference>
<proteinExistence type="predicted"/>
<accession>A0A7W8GI12</accession>
<evidence type="ECO:0000313" key="3">
    <source>
        <dbReference type="EMBL" id="MBB5236019.1"/>
    </source>
</evidence>
<feature type="domain" description="HTH iclR-type" evidence="1">
    <location>
        <begin position="8"/>
        <end position="50"/>
    </location>
</feature>
<reference evidence="3 4" key="1">
    <citation type="submission" date="2020-08" db="EMBL/GenBank/DDBJ databases">
        <title>Genomic Encyclopedia of Type Strains, Phase IV (KMG-IV): sequencing the most valuable type-strain genomes for metagenomic binning, comparative biology and taxonomic classification.</title>
        <authorList>
            <person name="Goeker M."/>
        </authorList>
    </citation>
    <scope>NUCLEOTIDE SEQUENCE [LARGE SCALE GENOMIC DNA]</scope>
    <source>
        <strain evidence="3 4">DSM 101791</strain>
    </source>
</reference>
<dbReference type="EMBL" id="JACHFN010000019">
    <property type="protein sequence ID" value="MBB5236019.1"/>
    <property type="molecule type" value="Genomic_DNA"/>
</dbReference>
<sequence>MDADQVGQVLRAVEDQDGPLDLAELQDETGLTRTRILTAVSRLEEVGALEVAPDGEVTVTPGPQDPEVVAQAALAQEHRRSFERSRLEMMRGYAETGACRREYLLNYFGEAYAAPCGACENCLSGRVREAVPENLPFPMGSRVAHATFGEGLVVRYEGEKITVLFDGQGYQTLALGVVLDGGLLEPLGA</sequence>
<organism evidence="3 4">
    <name type="scientific">Deinococcus budaensis</name>
    <dbReference type="NCBI Taxonomy" id="1665626"/>
    <lineage>
        <taxon>Bacteria</taxon>
        <taxon>Thermotogati</taxon>
        <taxon>Deinococcota</taxon>
        <taxon>Deinococci</taxon>
        <taxon>Deinococcales</taxon>
        <taxon>Deinococcaceae</taxon>
        <taxon>Deinococcus</taxon>
    </lineage>
</organism>
<feature type="domain" description="ATP-dependent DNA helicase RecQ zinc-binding" evidence="2">
    <location>
        <begin position="75"/>
        <end position="123"/>
    </location>
</feature>
<evidence type="ECO:0008006" key="5">
    <source>
        <dbReference type="Google" id="ProtNLM"/>
    </source>
</evidence>
<keyword evidence="4" id="KW-1185">Reference proteome</keyword>
<evidence type="ECO:0000313" key="4">
    <source>
        <dbReference type="Proteomes" id="UP000525389"/>
    </source>
</evidence>
<protein>
    <recommendedName>
        <fullName evidence="5">ATP-dependent DNA helicase RecQ zinc-binding domain-containing protein</fullName>
    </recommendedName>
</protein>
<dbReference type="InterPro" id="IPR032284">
    <property type="entry name" value="RecQ_Zn-bd"/>
</dbReference>
<dbReference type="Proteomes" id="UP000525389">
    <property type="component" value="Unassembled WGS sequence"/>
</dbReference>
<name>A0A7W8GI12_9DEIO</name>
<dbReference type="GO" id="GO:0003677">
    <property type="term" value="F:DNA binding"/>
    <property type="evidence" value="ECO:0007669"/>
    <property type="project" value="InterPro"/>
</dbReference>
<dbReference type="AlphaFoldDB" id="A0A7W8GI12"/>
<dbReference type="Pfam" id="PF09339">
    <property type="entry name" value="HTH_IclR"/>
    <property type="match status" value="1"/>
</dbReference>
<dbReference type="GO" id="GO:0006355">
    <property type="term" value="P:regulation of DNA-templated transcription"/>
    <property type="evidence" value="ECO:0007669"/>
    <property type="project" value="InterPro"/>
</dbReference>
<dbReference type="InterPro" id="IPR036388">
    <property type="entry name" value="WH-like_DNA-bd_sf"/>
</dbReference>
<gene>
    <name evidence="3" type="ORF">HNQ09_003484</name>
</gene>
<comment type="caution">
    <text evidence="3">The sequence shown here is derived from an EMBL/GenBank/DDBJ whole genome shotgun (WGS) entry which is preliminary data.</text>
</comment>
<evidence type="ECO:0000259" key="1">
    <source>
        <dbReference type="Pfam" id="PF09339"/>
    </source>
</evidence>
<evidence type="ECO:0000259" key="2">
    <source>
        <dbReference type="Pfam" id="PF16124"/>
    </source>
</evidence>
<dbReference type="InterPro" id="IPR005471">
    <property type="entry name" value="Tscrpt_reg_IclR_N"/>
</dbReference>
<dbReference type="InterPro" id="IPR036390">
    <property type="entry name" value="WH_DNA-bd_sf"/>
</dbReference>
<dbReference type="RefSeq" id="WP_343057919.1">
    <property type="nucleotide sequence ID" value="NZ_JACHFN010000019.1"/>
</dbReference>